<protein>
    <submittedName>
        <fullName evidence="1">Uncharacterized protein</fullName>
    </submittedName>
</protein>
<dbReference type="KEGG" id="mmw:Mmwyl1_2509"/>
<sequence>MIKVLKRGGISLHTNLSNLQRVDIKHNIRHPFEILEIKMKKIATALKALDEKLESNESDTTFDYDGSVEKRIFDYVQGIDELYDTSFLIMKAVNETISKDNSNAILWCKENCKDNYSDFKGAVDRYHDIIRVISNKIKHDSLRIDFLTLMDNKDNPILGFYFSNVIGENNLNGADLDIHAEYEGSSTAFSYNHFMKSTVGLVFYMLEKLNSILFKEKKLKEKDFLDFSESLSLISVSEKYNSLFFPDEFNKCILSVVENKNSFSLTFPYKKIKIIGFLITSVRPSFRINNVGGIDTTTNKFPYHKLIW</sequence>
<dbReference type="AlphaFoldDB" id="A6VY99"/>
<gene>
    <name evidence="1" type="ordered locus">Mmwyl1_2509</name>
</gene>
<dbReference type="OrthoDB" id="2989138at2"/>
<dbReference type="STRING" id="400668.Mmwyl1_2509"/>
<organism evidence="1">
    <name type="scientific">Marinomonas sp. (strain MWYL1)</name>
    <dbReference type="NCBI Taxonomy" id="400668"/>
    <lineage>
        <taxon>Bacteria</taxon>
        <taxon>Pseudomonadati</taxon>
        <taxon>Pseudomonadota</taxon>
        <taxon>Gammaproteobacteria</taxon>
        <taxon>Oceanospirillales</taxon>
        <taxon>Oceanospirillaceae</taxon>
        <taxon>Marinomonas</taxon>
    </lineage>
</organism>
<name>A6VY99_MARMS</name>
<reference evidence="1" key="1">
    <citation type="submission" date="2007-06" db="EMBL/GenBank/DDBJ databases">
        <title>Complete sequence of Marinomonas sp. MWYL1.</title>
        <authorList>
            <consortium name="US DOE Joint Genome Institute"/>
            <person name="Copeland A."/>
            <person name="Lucas S."/>
            <person name="Lapidus A."/>
            <person name="Barry K."/>
            <person name="Glavina del Rio T."/>
            <person name="Dalin E."/>
            <person name="Tice H."/>
            <person name="Pitluck S."/>
            <person name="Kiss H."/>
            <person name="Brettin T."/>
            <person name="Bruce D."/>
            <person name="Detter J.C."/>
            <person name="Han C."/>
            <person name="Schmutz J."/>
            <person name="Larimer F."/>
            <person name="Land M."/>
            <person name="Hauser L."/>
            <person name="Kyrpides N."/>
            <person name="Kim E."/>
            <person name="Johnston A.W.B."/>
            <person name="Todd J.D."/>
            <person name="Rogers R."/>
            <person name="Wexler M."/>
            <person name="Bond P.L."/>
            <person name="Li Y."/>
            <person name="Richardson P."/>
        </authorList>
    </citation>
    <scope>NUCLEOTIDE SEQUENCE [LARGE SCALE GENOMIC DNA]</scope>
    <source>
        <strain evidence="1">MWYL1</strain>
    </source>
</reference>
<dbReference type="EMBL" id="CP000749">
    <property type="protein sequence ID" value="ABR71428.1"/>
    <property type="molecule type" value="Genomic_DNA"/>
</dbReference>
<accession>A6VY99</accession>
<evidence type="ECO:0000313" key="1">
    <source>
        <dbReference type="EMBL" id="ABR71428.1"/>
    </source>
</evidence>
<proteinExistence type="predicted"/>
<dbReference type="HOGENOM" id="CLU_932981_0_0_6"/>